<gene>
    <name evidence="2" type="ORF">BBI10_12505</name>
</gene>
<keyword evidence="2" id="KW-0808">Transferase</keyword>
<dbReference type="Pfam" id="PF13302">
    <property type="entry name" value="Acetyltransf_3"/>
    <property type="match status" value="1"/>
</dbReference>
<dbReference type="InterPro" id="IPR000182">
    <property type="entry name" value="GNAT_dom"/>
</dbReference>
<dbReference type="GO" id="GO:0016747">
    <property type="term" value="F:acyltransferase activity, transferring groups other than amino-acyl groups"/>
    <property type="evidence" value="ECO:0007669"/>
    <property type="project" value="InterPro"/>
</dbReference>
<protein>
    <submittedName>
        <fullName evidence="2">GNAT family N-acetyltransferase</fullName>
    </submittedName>
</protein>
<proteinExistence type="predicted"/>
<dbReference type="InterPro" id="IPR051531">
    <property type="entry name" value="N-acetyltransferase"/>
</dbReference>
<evidence type="ECO:0000313" key="3">
    <source>
        <dbReference type="Proteomes" id="UP000095143"/>
    </source>
</evidence>
<dbReference type="Proteomes" id="UP000095143">
    <property type="component" value="Unassembled WGS sequence"/>
</dbReference>
<organism evidence="2 3">
    <name type="scientific">Pseudomonas graminis</name>
    <dbReference type="NCBI Taxonomy" id="158627"/>
    <lineage>
        <taxon>Bacteria</taxon>
        <taxon>Pseudomonadati</taxon>
        <taxon>Pseudomonadota</taxon>
        <taxon>Gammaproteobacteria</taxon>
        <taxon>Pseudomonadales</taxon>
        <taxon>Pseudomonadaceae</taxon>
        <taxon>Pseudomonas</taxon>
    </lineage>
</organism>
<accession>A0A1C2E0X9</accession>
<dbReference type="PANTHER" id="PTHR43792">
    <property type="entry name" value="GNAT FAMILY, PUTATIVE (AFU_ORTHOLOGUE AFUA_3G00765)-RELATED-RELATED"/>
    <property type="match status" value="1"/>
</dbReference>
<dbReference type="AlphaFoldDB" id="A0A1C2E0X9"/>
<name>A0A1C2E0X9_9PSED</name>
<dbReference type="SUPFAM" id="SSF55729">
    <property type="entry name" value="Acyl-CoA N-acyltransferases (Nat)"/>
    <property type="match status" value="1"/>
</dbReference>
<evidence type="ECO:0000313" key="2">
    <source>
        <dbReference type="EMBL" id="OCX20583.1"/>
    </source>
</evidence>
<feature type="domain" description="N-acetyltransferase" evidence="1">
    <location>
        <begin position="10"/>
        <end position="150"/>
    </location>
</feature>
<reference evidence="2 3" key="1">
    <citation type="submission" date="2016-08" db="EMBL/GenBank/DDBJ databases">
        <title>Whole genome sequence of Pseudomonas graminis strain UASWS1507, a potential biological control agent for agriculture.</title>
        <authorList>
            <person name="Crovadore J."/>
            <person name="Calmin G."/>
            <person name="Chablais R."/>
            <person name="Cochard B."/>
            <person name="Lefort F."/>
        </authorList>
    </citation>
    <scope>NUCLEOTIDE SEQUENCE [LARGE SCALE GENOMIC DNA]</scope>
    <source>
        <strain evidence="2 3">UASWS1507</strain>
    </source>
</reference>
<dbReference type="OrthoDB" id="9804153at2"/>
<dbReference type="InterPro" id="IPR016181">
    <property type="entry name" value="Acyl_CoA_acyltransferase"/>
</dbReference>
<dbReference type="Gene3D" id="3.40.630.30">
    <property type="match status" value="1"/>
</dbReference>
<comment type="caution">
    <text evidence="2">The sequence shown here is derived from an EMBL/GenBank/DDBJ whole genome shotgun (WGS) entry which is preliminary data.</text>
</comment>
<dbReference type="EMBL" id="MDEN01000062">
    <property type="protein sequence ID" value="OCX20583.1"/>
    <property type="molecule type" value="Genomic_DNA"/>
</dbReference>
<dbReference type="RefSeq" id="WP_065988828.1">
    <property type="nucleotide sequence ID" value="NZ_MDEN01000062.1"/>
</dbReference>
<evidence type="ECO:0000259" key="1">
    <source>
        <dbReference type="Pfam" id="PF13302"/>
    </source>
</evidence>
<sequence length="185" mass="21177">MDSPTLHTARLILAPLLLTDAPAIQQVFPQWDVVRYLDSHVPWPYPEDGALTYIRDVALPAAAEGSEWHWTIRLIGEPARVIGCISLHDQLKNHRGFWLAPQWRGQGYIQEACEVVNAFWFETLQRPVMQVPKAAGNDASRRISQREGMRLIERRDGHFVSGPMVQELWELTREEWLAMQARASG</sequence>